<dbReference type="InterPro" id="IPR036397">
    <property type="entry name" value="RNaseH_sf"/>
</dbReference>
<evidence type="ECO:0000256" key="3">
    <source>
        <dbReference type="SAM" id="MobiDB-lite"/>
    </source>
</evidence>
<protein>
    <recommendedName>
        <fullName evidence="4">Integrase catalytic domain-containing protein</fullName>
    </recommendedName>
</protein>
<dbReference type="SUPFAM" id="SSF56672">
    <property type="entry name" value="DNA/RNA polymerases"/>
    <property type="match status" value="1"/>
</dbReference>
<dbReference type="InterPro" id="IPR043502">
    <property type="entry name" value="DNA/RNA_pol_sf"/>
</dbReference>
<dbReference type="PANTHER" id="PTHR31174:SF7">
    <property type="entry name" value="LATE EMBRYOGENESIS ABUNDANT PROTEIN 31-RELATED"/>
    <property type="match status" value="1"/>
</dbReference>
<dbReference type="PANTHER" id="PTHR31174">
    <property type="entry name" value="SEED MATURATION FAMILY PROTEIN"/>
    <property type="match status" value="1"/>
</dbReference>
<dbReference type="PROSITE" id="PS50994">
    <property type="entry name" value="INTEGRASE"/>
    <property type="match status" value="1"/>
</dbReference>
<dbReference type="InterPro" id="IPR013103">
    <property type="entry name" value="RVT_2"/>
</dbReference>
<feature type="domain" description="Integrase catalytic" evidence="4">
    <location>
        <begin position="181"/>
        <end position="352"/>
    </location>
</feature>
<dbReference type="EMBL" id="BPVZ01000077">
    <property type="protein sequence ID" value="GKV27750.1"/>
    <property type="molecule type" value="Genomic_DNA"/>
</dbReference>
<comment type="similarity">
    <text evidence="1">Belongs to the LEA type SMP family.</text>
</comment>
<gene>
    <name evidence="5" type="ORF">SLEP1_g36885</name>
</gene>
<proteinExistence type="inferred from homology"/>
<evidence type="ECO:0000256" key="2">
    <source>
        <dbReference type="ARBA" id="ARBA00022737"/>
    </source>
</evidence>
<evidence type="ECO:0000259" key="4">
    <source>
        <dbReference type="PROSITE" id="PS50994"/>
    </source>
</evidence>
<evidence type="ECO:0000313" key="6">
    <source>
        <dbReference type="Proteomes" id="UP001054252"/>
    </source>
</evidence>
<dbReference type="InterPro" id="IPR042971">
    <property type="entry name" value="LEA_SMP"/>
</dbReference>
<dbReference type="Pfam" id="PF07727">
    <property type="entry name" value="RVT_2"/>
    <property type="match status" value="1"/>
</dbReference>
<accession>A0AAV5KSZ1</accession>
<dbReference type="GO" id="GO:0015074">
    <property type="term" value="P:DNA integration"/>
    <property type="evidence" value="ECO:0007669"/>
    <property type="project" value="InterPro"/>
</dbReference>
<dbReference type="Gene3D" id="3.30.420.10">
    <property type="entry name" value="Ribonuclease H-like superfamily/Ribonuclease H"/>
    <property type="match status" value="1"/>
</dbReference>
<dbReference type="Pfam" id="PF14223">
    <property type="entry name" value="Retrotran_gag_2"/>
    <property type="match status" value="1"/>
</dbReference>
<evidence type="ECO:0000256" key="1">
    <source>
        <dbReference type="ARBA" id="ARBA00010733"/>
    </source>
</evidence>
<feature type="compositionally biased region" description="Acidic residues" evidence="3">
    <location>
        <begin position="361"/>
        <end position="375"/>
    </location>
</feature>
<keyword evidence="2" id="KW-0677">Repeat</keyword>
<feature type="compositionally biased region" description="Basic and acidic residues" evidence="3">
    <location>
        <begin position="321"/>
        <end position="332"/>
    </location>
</feature>
<dbReference type="InterPro" id="IPR012337">
    <property type="entry name" value="RNaseH-like_sf"/>
</dbReference>
<organism evidence="5 6">
    <name type="scientific">Rubroshorea leprosula</name>
    <dbReference type="NCBI Taxonomy" id="152421"/>
    <lineage>
        <taxon>Eukaryota</taxon>
        <taxon>Viridiplantae</taxon>
        <taxon>Streptophyta</taxon>
        <taxon>Embryophyta</taxon>
        <taxon>Tracheophyta</taxon>
        <taxon>Spermatophyta</taxon>
        <taxon>Magnoliopsida</taxon>
        <taxon>eudicotyledons</taxon>
        <taxon>Gunneridae</taxon>
        <taxon>Pentapetalae</taxon>
        <taxon>rosids</taxon>
        <taxon>malvids</taxon>
        <taxon>Malvales</taxon>
        <taxon>Dipterocarpaceae</taxon>
        <taxon>Rubroshorea</taxon>
    </lineage>
</organism>
<keyword evidence="6" id="KW-1185">Reference proteome</keyword>
<comment type="caution">
    <text evidence="5">The sequence shown here is derived from an EMBL/GenBank/DDBJ whole genome shotgun (WGS) entry which is preliminary data.</text>
</comment>
<sequence length="713" mass="80621">MSQEQPRRTQEPIRYWDVFNVVGDLASQPIAPQDAAAMQSAENQLLGKTQRGRACSRDNSNIAAGDGTPRVGISKVNNDGNVLVTEEITGQVALEAAAPSNGDRPVDQSDATAIQAVEIVWQKFPVPAHESPTPFLPSYCKRLYKDGTSIANHVNDFLGIIQELANLGIKFDDEMNGLILLNTLPESWESFRSTMINSSLDGKKNLTWKENKQDLVYFDVCDPLKNKSQVFKYFQHYHAMVERETGLKPKCLRADNGREYTSKEFKDYCSKHGIRHEKTVHGTPQHNGIAKWMNRTIMEKTMDQEKKKTVRSRDVVFHEHEKINDLKEEKATRSSRQGVEDLTPTKTPSREITNEEKVQVLEDEIEEPTIEEDQASVDGGSNEQGEQPQPKEEKPQLRRSTREHKPFARYPNSDYILIIEEGESKNFHKLDVKAAFLHGDLHEEIYMDQPEGFEEEGKEGMVCKLKKSLYGLKQAPRQWYKKFDSFMTSHGYKRTNANPCVYIRSFPNGNFIILLLYVDDMLILGQDVEKICKLKLELSKSFNMKDLGPAKQILGMASTCDKKARKLWLSQEKYVERMLERFNMKHAKPVSTPFANHFKLSKQSCLNTKEEKEKMSSIPYSSAVGSLMYAMVCTQPNIAYAVGVTEPILKGYTDADMAGCYLELPAEKPVTNQVAEAVIVVELRNKPDMNSTPVGVGATMATAAKINSQNKTI</sequence>
<feature type="compositionally biased region" description="Basic and acidic residues" evidence="3">
    <location>
        <begin position="348"/>
        <end position="360"/>
    </location>
</feature>
<dbReference type="GO" id="GO:0003676">
    <property type="term" value="F:nucleic acid binding"/>
    <property type="evidence" value="ECO:0007669"/>
    <property type="project" value="InterPro"/>
</dbReference>
<dbReference type="AlphaFoldDB" id="A0AAV5KSZ1"/>
<feature type="region of interest" description="Disordered" evidence="3">
    <location>
        <begin position="47"/>
        <end position="67"/>
    </location>
</feature>
<evidence type="ECO:0000313" key="5">
    <source>
        <dbReference type="EMBL" id="GKV27750.1"/>
    </source>
</evidence>
<dbReference type="InterPro" id="IPR001584">
    <property type="entry name" value="Integrase_cat-core"/>
</dbReference>
<dbReference type="Proteomes" id="UP001054252">
    <property type="component" value="Unassembled WGS sequence"/>
</dbReference>
<dbReference type="Pfam" id="PF04927">
    <property type="entry name" value="SMP"/>
    <property type="match status" value="3"/>
</dbReference>
<dbReference type="SUPFAM" id="SSF53098">
    <property type="entry name" value="Ribonuclease H-like"/>
    <property type="match status" value="1"/>
</dbReference>
<feature type="region of interest" description="Disordered" evidence="3">
    <location>
        <begin position="321"/>
        <end position="405"/>
    </location>
</feature>
<name>A0AAV5KSZ1_9ROSI</name>
<reference evidence="5 6" key="1">
    <citation type="journal article" date="2021" name="Commun. Biol.">
        <title>The genome of Shorea leprosula (Dipterocarpaceae) highlights the ecological relevance of drought in aseasonal tropical rainforests.</title>
        <authorList>
            <person name="Ng K.K.S."/>
            <person name="Kobayashi M.J."/>
            <person name="Fawcett J.A."/>
            <person name="Hatakeyama M."/>
            <person name="Paape T."/>
            <person name="Ng C.H."/>
            <person name="Ang C.C."/>
            <person name="Tnah L.H."/>
            <person name="Lee C.T."/>
            <person name="Nishiyama T."/>
            <person name="Sese J."/>
            <person name="O'Brien M.J."/>
            <person name="Copetti D."/>
            <person name="Mohd Noor M.I."/>
            <person name="Ong R.C."/>
            <person name="Putra M."/>
            <person name="Sireger I.Z."/>
            <person name="Indrioko S."/>
            <person name="Kosugi Y."/>
            <person name="Izuno A."/>
            <person name="Isagi Y."/>
            <person name="Lee S.L."/>
            <person name="Shimizu K.K."/>
        </authorList>
    </citation>
    <scope>NUCLEOTIDE SEQUENCE [LARGE SCALE GENOMIC DNA]</scope>
    <source>
        <strain evidence="5">214</strain>
    </source>
</reference>
<dbReference type="InterPro" id="IPR007011">
    <property type="entry name" value="LEA_SMP_dom"/>
</dbReference>